<organism evidence="2 3">
    <name type="scientific">Madurella mycetomatis</name>
    <dbReference type="NCBI Taxonomy" id="100816"/>
    <lineage>
        <taxon>Eukaryota</taxon>
        <taxon>Fungi</taxon>
        <taxon>Dikarya</taxon>
        <taxon>Ascomycota</taxon>
        <taxon>Pezizomycotina</taxon>
        <taxon>Sordariomycetes</taxon>
        <taxon>Sordariomycetidae</taxon>
        <taxon>Sordariales</taxon>
        <taxon>Sordariales incertae sedis</taxon>
        <taxon>Madurella</taxon>
    </lineage>
</organism>
<gene>
    <name evidence="2" type="ORF">MMYC01_206385</name>
</gene>
<dbReference type="InterPro" id="IPR012677">
    <property type="entry name" value="Nucleotide-bd_a/b_plait_sf"/>
</dbReference>
<dbReference type="AlphaFoldDB" id="A0A175W193"/>
<feature type="compositionally biased region" description="Polar residues" evidence="1">
    <location>
        <begin position="242"/>
        <end position="253"/>
    </location>
</feature>
<proteinExistence type="predicted"/>
<dbReference type="Gene3D" id="3.30.70.330">
    <property type="match status" value="1"/>
</dbReference>
<comment type="caution">
    <text evidence="2">The sequence shown here is derived from an EMBL/GenBank/DDBJ whole genome shotgun (WGS) entry which is preliminary data.</text>
</comment>
<dbReference type="OrthoDB" id="336240at2759"/>
<feature type="region of interest" description="Disordered" evidence="1">
    <location>
        <begin position="224"/>
        <end position="253"/>
    </location>
</feature>
<name>A0A175W193_9PEZI</name>
<keyword evidence="3" id="KW-1185">Reference proteome</keyword>
<dbReference type="GO" id="GO:0003676">
    <property type="term" value="F:nucleic acid binding"/>
    <property type="evidence" value="ECO:0007669"/>
    <property type="project" value="InterPro"/>
</dbReference>
<evidence type="ECO:0000313" key="2">
    <source>
        <dbReference type="EMBL" id="KXX77199.1"/>
    </source>
</evidence>
<reference evidence="2 3" key="1">
    <citation type="journal article" date="2016" name="Genome Announc.">
        <title>Genome Sequence of Madurella mycetomatis mm55, Isolated from a Human Mycetoma Case in Sudan.</title>
        <authorList>
            <person name="Smit S."/>
            <person name="Derks M.F."/>
            <person name="Bervoets S."/>
            <person name="Fahal A."/>
            <person name="van Leeuwen W."/>
            <person name="van Belkum A."/>
            <person name="van de Sande W.W."/>
        </authorList>
    </citation>
    <scope>NUCLEOTIDE SEQUENCE [LARGE SCALE GENOMIC DNA]</scope>
    <source>
        <strain evidence="3">mm55</strain>
    </source>
</reference>
<dbReference type="InterPro" id="IPR035979">
    <property type="entry name" value="RBD_domain_sf"/>
</dbReference>
<dbReference type="CDD" id="cd12254">
    <property type="entry name" value="RRM_hnRNPH_ESRPs_RBM12_like"/>
    <property type="match status" value="1"/>
</dbReference>
<dbReference type="VEuPathDB" id="FungiDB:MMYC01_206385"/>
<protein>
    <submittedName>
        <fullName evidence="2">Epithelial splicing regulatory protein 2</fullName>
    </submittedName>
</protein>
<dbReference type="STRING" id="100816.A0A175W193"/>
<evidence type="ECO:0000313" key="3">
    <source>
        <dbReference type="Proteomes" id="UP000078237"/>
    </source>
</evidence>
<sequence>MADGATDSRGYGNTAFLTPTGENIAPIGAGPFSEYTENADDAGPRLDPSLDTLLNARNMRANKDNEQTKMNRVTTANYSTAPVYHKAGTTAAGHLLGYGPVGAAYGTNFYPVPSYRGGMMFYQQDAAAAGYPYGSVQPAYNTAAVVSHGTQQSNGLASPPAAVAPRFQHADQNLQMTPLHALKQENGGLDATPQPSVLYNQTEPRNFAPRTGVDFTSLPPPPAFNLGRDANNRKNGVPYLSASDSDPFSSRTPTDASISASVSQAVVLSSVPDDNRVAQVPYPAFFGPVPAEIRALRSEQLNALTDGPIGLPTQEAALNPDNFPFIENCSQAGPVSHGVVKIRNIPFGTKRAEIIAFLGRNSKILNDNQEPVHIIMERVTSKTHDAYVEFMTLPDAMRAVERHQMTIQKGRHSRLGDRPVEVQLSSQSALMKDLFPLASGVFWEGSKPVIQGPVEGQPWKTFKGFVTEEEMAMLVKHVEIPQRSPYAKECPQRPYECMVSTIKKLPWYMSNHITVRQRHAVYYATERLVTLLIQALQRDNRHNEMTINEQLLKRLVTAAMLCPGFSVVQKDNIALIAHMGEERARMFNQPRFANMWTHLYALCPKPGIPLDVLEWYIAIIREETTRFVYSKPLNEQSDIEARGLETNLYFGYIWHEMDLPSGKEFDKLTLCELARRELAAMERALRRALPIRK</sequence>
<accession>A0A175W193</accession>
<dbReference type="EMBL" id="LCTW02000172">
    <property type="protein sequence ID" value="KXX77199.1"/>
    <property type="molecule type" value="Genomic_DNA"/>
</dbReference>
<evidence type="ECO:0000256" key="1">
    <source>
        <dbReference type="SAM" id="MobiDB-lite"/>
    </source>
</evidence>
<dbReference type="Proteomes" id="UP000078237">
    <property type="component" value="Unassembled WGS sequence"/>
</dbReference>
<dbReference type="SUPFAM" id="SSF54928">
    <property type="entry name" value="RNA-binding domain, RBD"/>
    <property type="match status" value="1"/>
</dbReference>
<feature type="region of interest" description="Disordered" evidence="1">
    <location>
        <begin position="1"/>
        <end position="43"/>
    </location>
</feature>